<organism evidence="3 4">
    <name type="scientific">Amniculicola lignicola CBS 123094</name>
    <dbReference type="NCBI Taxonomy" id="1392246"/>
    <lineage>
        <taxon>Eukaryota</taxon>
        <taxon>Fungi</taxon>
        <taxon>Dikarya</taxon>
        <taxon>Ascomycota</taxon>
        <taxon>Pezizomycotina</taxon>
        <taxon>Dothideomycetes</taxon>
        <taxon>Pleosporomycetidae</taxon>
        <taxon>Pleosporales</taxon>
        <taxon>Amniculicolaceae</taxon>
        <taxon>Amniculicola</taxon>
    </lineage>
</organism>
<evidence type="ECO:0000256" key="2">
    <source>
        <dbReference type="SAM" id="Phobius"/>
    </source>
</evidence>
<keyword evidence="4" id="KW-1185">Reference proteome</keyword>
<keyword evidence="2" id="KW-0812">Transmembrane</keyword>
<evidence type="ECO:0000256" key="1">
    <source>
        <dbReference type="SAM" id="MobiDB-lite"/>
    </source>
</evidence>
<dbReference type="EMBL" id="ML977557">
    <property type="protein sequence ID" value="KAF2007452.1"/>
    <property type="molecule type" value="Genomic_DNA"/>
</dbReference>
<dbReference type="AlphaFoldDB" id="A0A6A5X3G2"/>
<proteinExistence type="predicted"/>
<accession>A0A6A5X3G2</accession>
<dbReference type="OrthoDB" id="3779860at2759"/>
<reference evidence="3" key="1">
    <citation type="journal article" date="2020" name="Stud. Mycol.">
        <title>101 Dothideomycetes genomes: a test case for predicting lifestyles and emergence of pathogens.</title>
        <authorList>
            <person name="Haridas S."/>
            <person name="Albert R."/>
            <person name="Binder M."/>
            <person name="Bloem J."/>
            <person name="Labutti K."/>
            <person name="Salamov A."/>
            <person name="Andreopoulos B."/>
            <person name="Baker S."/>
            <person name="Barry K."/>
            <person name="Bills G."/>
            <person name="Bluhm B."/>
            <person name="Cannon C."/>
            <person name="Castanera R."/>
            <person name="Culley D."/>
            <person name="Daum C."/>
            <person name="Ezra D."/>
            <person name="Gonzalez J."/>
            <person name="Henrissat B."/>
            <person name="Kuo A."/>
            <person name="Liang C."/>
            <person name="Lipzen A."/>
            <person name="Lutzoni F."/>
            <person name="Magnuson J."/>
            <person name="Mondo S."/>
            <person name="Nolan M."/>
            <person name="Ohm R."/>
            <person name="Pangilinan J."/>
            <person name="Park H.-J."/>
            <person name="Ramirez L."/>
            <person name="Alfaro M."/>
            <person name="Sun H."/>
            <person name="Tritt A."/>
            <person name="Yoshinaga Y."/>
            <person name="Zwiers L.-H."/>
            <person name="Turgeon B."/>
            <person name="Goodwin S."/>
            <person name="Spatafora J."/>
            <person name="Crous P."/>
            <person name="Grigoriev I."/>
        </authorList>
    </citation>
    <scope>NUCLEOTIDE SEQUENCE</scope>
    <source>
        <strain evidence="3">CBS 123094</strain>
    </source>
</reference>
<feature type="region of interest" description="Disordered" evidence="1">
    <location>
        <begin position="339"/>
        <end position="363"/>
    </location>
</feature>
<feature type="region of interest" description="Disordered" evidence="1">
    <location>
        <begin position="186"/>
        <end position="241"/>
    </location>
</feature>
<name>A0A6A5X3G2_9PLEO</name>
<evidence type="ECO:0000313" key="4">
    <source>
        <dbReference type="Proteomes" id="UP000799779"/>
    </source>
</evidence>
<gene>
    <name evidence="3" type="ORF">P154DRAFT_592857</name>
</gene>
<keyword evidence="2" id="KW-0472">Membrane</keyword>
<protein>
    <submittedName>
        <fullName evidence="3">Uncharacterized protein</fullName>
    </submittedName>
</protein>
<dbReference type="Proteomes" id="UP000799779">
    <property type="component" value="Unassembled WGS sequence"/>
</dbReference>
<sequence length="363" mass="38243">MDALLNSTTDDVYIELKRSIVPRDLSSWGGYGLLASSCPSGTDTCGKLNCCPSGYTCASKTDAGFYGGTNALCCPSSEYIPRRKRILESALPGSLWLCAMHELKRVLMPVVKTGDSCENIVGSLPACADNSWQFYATGNTYICCPPETIGTMSASGGFLCLDQKLPIPSSITLSLMSQATGTATRAQSATGTLMTTTKPTLPNSSQTGTTLVTFTPSTTTTPPTVSTSTPNDTPSTPASKSSRVAPTTIVIAVLAGAFALLLIFVIWYFRRKIRAKRALRMANMPVHPVDSDGYAIRPDVVKPTLYDVFGAARARASMASPSPVAGGPATYAYPPQQGYELAGNSIPPPPAGELDGGHSPRPY</sequence>
<keyword evidence="2" id="KW-1133">Transmembrane helix</keyword>
<evidence type="ECO:0000313" key="3">
    <source>
        <dbReference type="EMBL" id="KAF2007452.1"/>
    </source>
</evidence>
<feature type="transmembrane region" description="Helical" evidence="2">
    <location>
        <begin position="249"/>
        <end position="269"/>
    </location>
</feature>
<feature type="compositionally biased region" description="Low complexity" evidence="1">
    <location>
        <begin position="190"/>
        <end position="239"/>
    </location>
</feature>